<keyword evidence="4" id="KW-0813">Transport</keyword>
<dbReference type="EnsemblProtists" id="EOD10072">
    <property type="protein sequence ID" value="EOD10072"/>
    <property type="gene ID" value="EMIHUDRAFT_105464"/>
</dbReference>
<dbReference type="PANTHER" id="PTHR45949:SF2">
    <property type="entry name" value="SORTING NEXIN-4"/>
    <property type="match status" value="1"/>
</dbReference>
<evidence type="ECO:0000256" key="5">
    <source>
        <dbReference type="ARBA" id="ARBA00022490"/>
    </source>
</evidence>
<dbReference type="SUPFAM" id="SSF64268">
    <property type="entry name" value="PX domain"/>
    <property type="match status" value="1"/>
</dbReference>
<dbReference type="InterPro" id="IPR036871">
    <property type="entry name" value="PX_dom_sf"/>
</dbReference>
<dbReference type="GO" id="GO:0015031">
    <property type="term" value="P:protein transport"/>
    <property type="evidence" value="ECO:0007669"/>
    <property type="project" value="TreeGrafter"/>
</dbReference>
<dbReference type="Pfam" id="PF00787">
    <property type="entry name" value="PX"/>
    <property type="match status" value="1"/>
</dbReference>
<dbReference type="InterPro" id="IPR001683">
    <property type="entry name" value="PX_dom"/>
</dbReference>
<dbReference type="PANTHER" id="PTHR45949">
    <property type="entry name" value="SORTING NEXIN-4"/>
    <property type="match status" value="1"/>
</dbReference>
<dbReference type="RefSeq" id="XP_005762501.1">
    <property type="nucleotide sequence ID" value="XM_005762444.1"/>
</dbReference>
<dbReference type="GO" id="GO:0000422">
    <property type="term" value="P:autophagy of mitochondrion"/>
    <property type="evidence" value="ECO:0007669"/>
    <property type="project" value="TreeGrafter"/>
</dbReference>
<evidence type="ECO:0000259" key="8">
    <source>
        <dbReference type="PROSITE" id="PS50195"/>
    </source>
</evidence>
<dbReference type="GO" id="GO:0032456">
    <property type="term" value="P:endocytic recycling"/>
    <property type="evidence" value="ECO:0007669"/>
    <property type="project" value="TreeGrafter"/>
</dbReference>
<reference evidence="10" key="1">
    <citation type="journal article" date="2013" name="Nature">
        <title>Pan genome of the phytoplankton Emiliania underpins its global distribution.</title>
        <authorList>
            <person name="Read B.A."/>
            <person name="Kegel J."/>
            <person name="Klute M.J."/>
            <person name="Kuo A."/>
            <person name="Lefebvre S.C."/>
            <person name="Maumus F."/>
            <person name="Mayer C."/>
            <person name="Miller J."/>
            <person name="Monier A."/>
            <person name="Salamov A."/>
            <person name="Young J."/>
            <person name="Aguilar M."/>
            <person name="Claverie J.M."/>
            <person name="Frickenhaus S."/>
            <person name="Gonzalez K."/>
            <person name="Herman E.K."/>
            <person name="Lin Y.C."/>
            <person name="Napier J."/>
            <person name="Ogata H."/>
            <person name="Sarno A.F."/>
            <person name="Shmutz J."/>
            <person name="Schroeder D."/>
            <person name="de Vargas C."/>
            <person name="Verret F."/>
            <person name="von Dassow P."/>
            <person name="Valentin K."/>
            <person name="Van de Peer Y."/>
            <person name="Wheeler G."/>
            <person name="Dacks J.B."/>
            <person name="Delwiche C.F."/>
            <person name="Dyhrman S.T."/>
            <person name="Glockner G."/>
            <person name="John U."/>
            <person name="Richards T."/>
            <person name="Worden A.Z."/>
            <person name="Zhang X."/>
            <person name="Grigoriev I.V."/>
            <person name="Allen A.E."/>
            <person name="Bidle K."/>
            <person name="Borodovsky M."/>
            <person name="Bowler C."/>
            <person name="Brownlee C."/>
            <person name="Cock J.M."/>
            <person name="Elias M."/>
            <person name="Gladyshev V.N."/>
            <person name="Groth M."/>
            <person name="Guda C."/>
            <person name="Hadaegh A."/>
            <person name="Iglesias-Rodriguez M.D."/>
            <person name="Jenkins J."/>
            <person name="Jones B.M."/>
            <person name="Lawson T."/>
            <person name="Leese F."/>
            <person name="Lindquist E."/>
            <person name="Lobanov A."/>
            <person name="Lomsadze A."/>
            <person name="Malik S.B."/>
            <person name="Marsh M.E."/>
            <person name="Mackinder L."/>
            <person name="Mock T."/>
            <person name="Mueller-Roeber B."/>
            <person name="Pagarete A."/>
            <person name="Parker M."/>
            <person name="Probert I."/>
            <person name="Quesneville H."/>
            <person name="Raines C."/>
            <person name="Rensing S.A."/>
            <person name="Riano-Pachon D.M."/>
            <person name="Richier S."/>
            <person name="Rokitta S."/>
            <person name="Shiraiwa Y."/>
            <person name="Soanes D.M."/>
            <person name="van der Giezen M."/>
            <person name="Wahlund T.M."/>
            <person name="Williams B."/>
            <person name="Wilson W."/>
            <person name="Wolfe G."/>
            <person name="Wurch L.L."/>
        </authorList>
    </citation>
    <scope>NUCLEOTIDE SEQUENCE</scope>
</reference>
<dbReference type="GO" id="GO:0016020">
    <property type="term" value="C:membrane"/>
    <property type="evidence" value="ECO:0007669"/>
    <property type="project" value="UniProtKB-SubCell"/>
</dbReference>
<dbReference type="HOGENOM" id="CLU_588552_0_0_1"/>
<accession>A0A0D3IFN7</accession>
<proteinExistence type="inferred from homology"/>
<dbReference type="Gene3D" id="3.30.1520.10">
    <property type="entry name" value="Phox-like domain"/>
    <property type="match status" value="1"/>
</dbReference>
<sequence>MSADGQPSSEAALLITVSDPEKHGTSITAAFVDYKLSTVTQLSRYAAKEFFVRRRYRDFVWLRDRLCHAFPGCVVPPLPTVDSPLKDDRFSPNFIERRQAGLQLFLRRVAGHERLRESSDLQTFLEAKVWELQTVKNATGSSWLGALFDGTQESEPGRKPSRRPLAGLDRRTLARVPDEEAIERVRAFAANYATIASASASKQHAAVRTQADMASDLRQLAPALDMLSQSETELSLPLTHMARPLRGAAAALDRVKELPLARAEHVCGLSALLAFNTGMATALNEARRPCPMCASLRGLTWGDAFDLDSIEASWRALMGGRPVRRRCVEAWLAAARLSAARQRRAGAWDCYNPRTGSELLLNGLLLGYALPSTAGALLLLLTQTELPLRGAAAAARAEGLINRPFTAAAWAKLQPGRAWPAELEGQWTVARVSREGLVLVPSELFSMDDGQRDEAQERRADTLEW</sequence>
<comment type="similarity">
    <text evidence="3">Belongs to the sorting nexin family.</text>
</comment>
<evidence type="ECO:0000256" key="7">
    <source>
        <dbReference type="ARBA" id="ARBA00023136"/>
    </source>
</evidence>
<keyword evidence="6" id="KW-0446">Lipid-binding</keyword>
<dbReference type="GO" id="GO:0000407">
    <property type="term" value="C:phagophore assembly site"/>
    <property type="evidence" value="ECO:0007669"/>
    <property type="project" value="TreeGrafter"/>
</dbReference>
<feature type="domain" description="PX" evidence="8">
    <location>
        <begin position="12"/>
        <end position="132"/>
    </location>
</feature>
<dbReference type="KEGG" id="ehx:EMIHUDRAFT_105464"/>
<keyword evidence="5" id="KW-0963">Cytoplasm</keyword>
<dbReference type="GeneID" id="17256109"/>
<comment type="subcellular location">
    <subcellularLocation>
        <location evidence="2">Cytoplasm</location>
    </subcellularLocation>
    <subcellularLocation>
        <location evidence="1">Membrane</location>
        <topology evidence="1">Peripheral membrane protein</topology>
    </subcellularLocation>
</comment>
<evidence type="ECO:0000256" key="6">
    <source>
        <dbReference type="ARBA" id="ARBA00023121"/>
    </source>
</evidence>
<dbReference type="GO" id="GO:0005769">
    <property type="term" value="C:early endosome"/>
    <property type="evidence" value="ECO:0007669"/>
    <property type="project" value="TreeGrafter"/>
</dbReference>
<keyword evidence="10" id="KW-1185">Reference proteome</keyword>
<evidence type="ECO:0000313" key="9">
    <source>
        <dbReference type="EnsemblProtists" id="EOD10072"/>
    </source>
</evidence>
<keyword evidence="7" id="KW-0472">Membrane</keyword>
<protein>
    <recommendedName>
        <fullName evidence="8">PX domain-containing protein</fullName>
    </recommendedName>
</protein>
<evidence type="ECO:0000256" key="2">
    <source>
        <dbReference type="ARBA" id="ARBA00004496"/>
    </source>
</evidence>
<dbReference type="Proteomes" id="UP000013827">
    <property type="component" value="Unassembled WGS sequence"/>
</dbReference>
<dbReference type="PaxDb" id="2903-EOD10072"/>
<evidence type="ECO:0000313" key="10">
    <source>
        <dbReference type="Proteomes" id="UP000013827"/>
    </source>
</evidence>
<dbReference type="GO" id="GO:0034727">
    <property type="term" value="P:piecemeal microautophagy of the nucleus"/>
    <property type="evidence" value="ECO:0007669"/>
    <property type="project" value="TreeGrafter"/>
</dbReference>
<evidence type="ECO:0000256" key="1">
    <source>
        <dbReference type="ARBA" id="ARBA00004170"/>
    </source>
</evidence>
<dbReference type="AlphaFoldDB" id="A0A0D3IFN7"/>
<dbReference type="eggNOG" id="KOG2273">
    <property type="taxonomic scope" value="Eukaryota"/>
</dbReference>
<evidence type="ECO:0000256" key="4">
    <source>
        <dbReference type="ARBA" id="ARBA00022448"/>
    </source>
</evidence>
<dbReference type="SMART" id="SM00312">
    <property type="entry name" value="PX"/>
    <property type="match status" value="1"/>
</dbReference>
<dbReference type="GO" id="GO:0061709">
    <property type="term" value="P:reticulophagy"/>
    <property type="evidence" value="ECO:0007669"/>
    <property type="project" value="TreeGrafter"/>
</dbReference>
<dbReference type="PROSITE" id="PS50195">
    <property type="entry name" value="PX"/>
    <property type="match status" value="1"/>
</dbReference>
<name>A0A0D3IFN7_EMIH1</name>
<reference evidence="9" key="2">
    <citation type="submission" date="2024-10" db="UniProtKB">
        <authorList>
            <consortium name="EnsemblProtists"/>
        </authorList>
    </citation>
    <scope>IDENTIFICATION</scope>
</reference>
<dbReference type="STRING" id="2903.R1BKR3"/>
<dbReference type="GO" id="GO:0035091">
    <property type="term" value="F:phosphatidylinositol binding"/>
    <property type="evidence" value="ECO:0007669"/>
    <property type="project" value="InterPro"/>
</dbReference>
<organism evidence="9 10">
    <name type="scientific">Emiliania huxleyi (strain CCMP1516)</name>
    <dbReference type="NCBI Taxonomy" id="280463"/>
    <lineage>
        <taxon>Eukaryota</taxon>
        <taxon>Haptista</taxon>
        <taxon>Haptophyta</taxon>
        <taxon>Prymnesiophyceae</taxon>
        <taxon>Isochrysidales</taxon>
        <taxon>Noelaerhabdaceae</taxon>
        <taxon>Emiliania</taxon>
    </lineage>
</organism>
<evidence type="ECO:0000256" key="3">
    <source>
        <dbReference type="ARBA" id="ARBA00010883"/>
    </source>
</evidence>